<keyword evidence="1" id="KW-0805">Transcription regulation</keyword>
<dbReference type="GO" id="GO:0043200">
    <property type="term" value="P:response to amino acid"/>
    <property type="evidence" value="ECO:0007669"/>
    <property type="project" value="TreeGrafter"/>
</dbReference>
<name>A0A9X2YZM4_9MYCO</name>
<evidence type="ECO:0000313" key="7">
    <source>
        <dbReference type="Proteomes" id="UP001141629"/>
    </source>
</evidence>
<comment type="caution">
    <text evidence="6">The sequence shown here is derived from an EMBL/GenBank/DDBJ whole genome shotgun (WGS) entry which is preliminary data.</text>
</comment>
<protein>
    <submittedName>
        <fullName evidence="6">Lrp/AsnC family transcriptional regulator</fullName>
    </submittedName>
</protein>
<dbReference type="SUPFAM" id="SSF54909">
    <property type="entry name" value="Dimeric alpha+beta barrel"/>
    <property type="match status" value="1"/>
</dbReference>
<dbReference type="InterPro" id="IPR036390">
    <property type="entry name" value="WH_DNA-bd_sf"/>
</dbReference>
<dbReference type="SUPFAM" id="SSF46785">
    <property type="entry name" value="Winged helix' DNA-binding domain"/>
    <property type="match status" value="1"/>
</dbReference>
<organism evidence="6 7">
    <name type="scientific">Mycobacterium yunnanensis</name>
    <dbReference type="NCBI Taxonomy" id="368477"/>
    <lineage>
        <taxon>Bacteria</taxon>
        <taxon>Bacillati</taxon>
        <taxon>Actinomycetota</taxon>
        <taxon>Actinomycetes</taxon>
        <taxon>Mycobacteriales</taxon>
        <taxon>Mycobacteriaceae</taxon>
        <taxon>Mycobacterium</taxon>
    </lineage>
</organism>
<accession>A0A9X2YZM4</accession>
<dbReference type="Pfam" id="PF01037">
    <property type="entry name" value="AsnC_trans_reg"/>
    <property type="match status" value="1"/>
</dbReference>
<dbReference type="AlphaFoldDB" id="A0A9X2YZM4"/>
<evidence type="ECO:0000256" key="2">
    <source>
        <dbReference type="ARBA" id="ARBA00023125"/>
    </source>
</evidence>
<keyword evidence="7" id="KW-1185">Reference proteome</keyword>
<dbReference type="InterPro" id="IPR019887">
    <property type="entry name" value="Tscrpt_reg_AsnC/Lrp_C"/>
</dbReference>
<feature type="domain" description="HTH asnC-type" evidence="5">
    <location>
        <begin position="8"/>
        <end position="46"/>
    </location>
</feature>
<feature type="domain" description="Transcription regulator AsnC/Lrp ligand binding" evidence="4">
    <location>
        <begin position="74"/>
        <end position="143"/>
    </location>
</feature>
<reference evidence="6" key="2">
    <citation type="journal article" date="2022" name="BMC Genomics">
        <title>Comparative genome analysis of mycobacteria focusing on tRNA and non-coding RNA.</title>
        <authorList>
            <person name="Behra P.R.K."/>
            <person name="Pettersson B.M.F."/>
            <person name="Ramesh M."/>
            <person name="Das S."/>
            <person name="Dasgupta S."/>
            <person name="Kirsebom L.A."/>
        </authorList>
    </citation>
    <scope>NUCLEOTIDE SEQUENCE</scope>
    <source>
        <strain evidence="6">DSM 44838</strain>
    </source>
</reference>
<dbReference type="PANTHER" id="PTHR30154">
    <property type="entry name" value="LEUCINE-RESPONSIVE REGULATORY PROTEIN"/>
    <property type="match status" value="1"/>
</dbReference>
<evidence type="ECO:0000256" key="1">
    <source>
        <dbReference type="ARBA" id="ARBA00023015"/>
    </source>
</evidence>
<dbReference type="RefSeq" id="WP_263995248.1">
    <property type="nucleotide sequence ID" value="NZ_JACKVK010000005.1"/>
</dbReference>
<dbReference type="PANTHER" id="PTHR30154:SF34">
    <property type="entry name" value="TRANSCRIPTIONAL REGULATOR AZLB"/>
    <property type="match status" value="1"/>
</dbReference>
<sequence>MTTTARADRIDARLLSALARSPRLSAIALAERAGISRNTVQARLDKWDQGGVLLPFDRRIEPSFLGFPMRAFVRARVKQRLLAQVSAALAGIPEVVEVLGLSGGADLLIQVVARDADDLYRVAGQILDVPGVRHTNTSLVMRQLVDHRLNQLLDVADP</sequence>
<dbReference type="Gene3D" id="1.10.10.10">
    <property type="entry name" value="Winged helix-like DNA-binding domain superfamily/Winged helix DNA-binding domain"/>
    <property type="match status" value="1"/>
</dbReference>
<dbReference type="GO" id="GO:0043565">
    <property type="term" value="F:sequence-specific DNA binding"/>
    <property type="evidence" value="ECO:0007669"/>
    <property type="project" value="InterPro"/>
</dbReference>
<dbReference type="GO" id="GO:0005829">
    <property type="term" value="C:cytosol"/>
    <property type="evidence" value="ECO:0007669"/>
    <property type="project" value="TreeGrafter"/>
</dbReference>
<dbReference type="Gene3D" id="3.30.70.920">
    <property type="match status" value="1"/>
</dbReference>
<evidence type="ECO:0000259" key="5">
    <source>
        <dbReference type="Pfam" id="PF13404"/>
    </source>
</evidence>
<dbReference type="Pfam" id="PF13404">
    <property type="entry name" value="HTH_AsnC-type"/>
    <property type="match status" value="1"/>
</dbReference>
<dbReference type="EMBL" id="JACKVK010000005">
    <property type="protein sequence ID" value="MCV7420465.1"/>
    <property type="molecule type" value="Genomic_DNA"/>
</dbReference>
<keyword evidence="3" id="KW-0804">Transcription</keyword>
<evidence type="ECO:0000259" key="4">
    <source>
        <dbReference type="Pfam" id="PF01037"/>
    </source>
</evidence>
<keyword evidence="2" id="KW-0238">DNA-binding</keyword>
<dbReference type="InterPro" id="IPR019888">
    <property type="entry name" value="Tscrpt_reg_AsnC-like"/>
</dbReference>
<dbReference type="InterPro" id="IPR011008">
    <property type="entry name" value="Dimeric_a/b-barrel"/>
</dbReference>
<dbReference type="SMART" id="SM00344">
    <property type="entry name" value="HTH_ASNC"/>
    <property type="match status" value="1"/>
</dbReference>
<proteinExistence type="predicted"/>
<reference evidence="6" key="1">
    <citation type="submission" date="2020-07" db="EMBL/GenBank/DDBJ databases">
        <authorList>
            <person name="Pettersson B.M.F."/>
            <person name="Behra P.R.K."/>
            <person name="Ramesh M."/>
            <person name="Das S."/>
            <person name="Dasgupta S."/>
            <person name="Kirsebom L.A."/>
        </authorList>
    </citation>
    <scope>NUCLEOTIDE SEQUENCE</scope>
    <source>
        <strain evidence="6">DSM 44838</strain>
    </source>
</reference>
<dbReference type="Proteomes" id="UP001141629">
    <property type="component" value="Unassembled WGS sequence"/>
</dbReference>
<evidence type="ECO:0000313" key="6">
    <source>
        <dbReference type="EMBL" id="MCV7420465.1"/>
    </source>
</evidence>
<dbReference type="PRINTS" id="PR00033">
    <property type="entry name" value="HTHASNC"/>
</dbReference>
<gene>
    <name evidence="6" type="ORF">H7K45_07930</name>
</gene>
<dbReference type="InterPro" id="IPR036388">
    <property type="entry name" value="WH-like_DNA-bd_sf"/>
</dbReference>
<dbReference type="InterPro" id="IPR000485">
    <property type="entry name" value="AsnC-type_HTH_dom"/>
</dbReference>
<evidence type="ECO:0000256" key="3">
    <source>
        <dbReference type="ARBA" id="ARBA00023163"/>
    </source>
</evidence>